<evidence type="ECO:0000256" key="1">
    <source>
        <dbReference type="SAM" id="MobiDB-lite"/>
    </source>
</evidence>
<reference evidence="2" key="1">
    <citation type="submission" date="2024-02" db="EMBL/GenBank/DDBJ databases">
        <authorList>
            <consortium name="ELIXIR-Norway"/>
            <consortium name="Elixir Norway"/>
        </authorList>
    </citation>
    <scope>NUCLEOTIDE SEQUENCE</scope>
</reference>
<protein>
    <recommendedName>
        <fullName evidence="4">CCHC-type domain-containing protein</fullName>
    </recommendedName>
</protein>
<proteinExistence type="predicted"/>
<evidence type="ECO:0000313" key="3">
    <source>
        <dbReference type="Proteomes" id="UP001497512"/>
    </source>
</evidence>
<feature type="region of interest" description="Disordered" evidence="1">
    <location>
        <begin position="66"/>
        <end position="107"/>
    </location>
</feature>
<dbReference type="EMBL" id="OZ019902">
    <property type="protein sequence ID" value="CAK9193966.1"/>
    <property type="molecule type" value="Genomic_DNA"/>
</dbReference>
<accession>A0ABP0TDM6</accession>
<dbReference type="Proteomes" id="UP001497512">
    <property type="component" value="Chromosome 10"/>
</dbReference>
<sequence>MEAQAVQFWYGILDKKLRRRARDVTLMRDDSPTLAHVFTMSEKIELNMVEERVVTSGFNKDIVTTSCRQQSTSQPRTGGGGSRGGQVRPQLGFGGTGAQRPLPFASQQQGPSCWTCGGAHIRRDCPQESGGRTLADGSQSTQVQCDNCRPPL</sequence>
<keyword evidence="3" id="KW-1185">Reference proteome</keyword>
<evidence type="ECO:0008006" key="4">
    <source>
        <dbReference type="Google" id="ProtNLM"/>
    </source>
</evidence>
<gene>
    <name evidence="2" type="ORF">CSSPTR1EN2_LOCUS2290</name>
</gene>
<feature type="region of interest" description="Disordered" evidence="1">
    <location>
        <begin position="127"/>
        <end position="152"/>
    </location>
</feature>
<feature type="compositionally biased region" description="Polar residues" evidence="1">
    <location>
        <begin position="136"/>
        <end position="145"/>
    </location>
</feature>
<name>A0ABP0TDM6_9BRYO</name>
<organism evidence="2 3">
    <name type="scientific">Sphagnum troendelagicum</name>
    <dbReference type="NCBI Taxonomy" id="128251"/>
    <lineage>
        <taxon>Eukaryota</taxon>
        <taxon>Viridiplantae</taxon>
        <taxon>Streptophyta</taxon>
        <taxon>Embryophyta</taxon>
        <taxon>Bryophyta</taxon>
        <taxon>Sphagnophytina</taxon>
        <taxon>Sphagnopsida</taxon>
        <taxon>Sphagnales</taxon>
        <taxon>Sphagnaceae</taxon>
        <taxon>Sphagnum</taxon>
    </lineage>
</organism>
<evidence type="ECO:0000313" key="2">
    <source>
        <dbReference type="EMBL" id="CAK9193966.1"/>
    </source>
</evidence>